<dbReference type="NCBIfam" id="TIGR00589">
    <property type="entry name" value="ogt"/>
    <property type="match status" value="1"/>
</dbReference>
<keyword evidence="6 8" id="KW-0234">DNA repair</keyword>
<comment type="miscellaneous">
    <text evidence="8">This enzyme catalyzes only one turnover and therefore is not strictly catalytic. According to one definition, an enzyme is a biocatalyst that acts repeatedly and over many reaction cycles.</text>
</comment>
<dbReference type="InterPro" id="IPR036388">
    <property type="entry name" value="WH-like_DNA-bd_sf"/>
</dbReference>
<dbReference type="PANTHER" id="PTHR10815:SF5">
    <property type="entry name" value="METHYLATED-DNA--PROTEIN-CYSTEINE METHYLTRANSFERASE"/>
    <property type="match status" value="1"/>
</dbReference>
<dbReference type="InterPro" id="IPR014048">
    <property type="entry name" value="MethylDNA_cys_MeTrfase_DNA-bd"/>
</dbReference>
<evidence type="ECO:0000256" key="3">
    <source>
        <dbReference type="ARBA" id="ARBA00022603"/>
    </source>
</evidence>
<reference evidence="12" key="1">
    <citation type="journal article" date="2019" name="Int. J. Syst. Evol. Microbiol.">
        <title>The Global Catalogue of Microorganisms (GCM) 10K type strain sequencing project: providing services to taxonomists for standard genome sequencing and annotation.</title>
        <authorList>
            <consortium name="The Broad Institute Genomics Platform"/>
            <consortium name="The Broad Institute Genome Sequencing Center for Infectious Disease"/>
            <person name="Wu L."/>
            <person name="Ma J."/>
        </authorList>
    </citation>
    <scope>NUCLEOTIDE SEQUENCE [LARGE SCALE GENOMIC DNA]</scope>
    <source>
        <strain evidence="12">CCUG 57263</strain>
    </source>
</reference>
<dbReference type="Gene3D" id="3.30.160.70">
    <property type="entry name" value="Methylated DNA-protein cysteine methyltransferase domain"/>
    <property type="match status" value="1"/>
</dbReference>
<dbReference type="HAMAP" id="MF_00772">
    <property type="entry name" value="OGT"/>
    <property type="match status" value="1"/>
</dbReference>
<evidence type="ECO:0000256" key="7">
    <source>
        <dbReference type="ARBA" id="ARBA00049348"/>
    </source>
</evidence>
<keyword evidence="5 8" id="KW-0227">DNA damage</keyword>
<dbReference type="PANTHER" id="PTHR10815">
    <property type="entry name" value="METHYLATED-DNA--PROTEIN-CYSTEINE METHYLTRANSFERASE"/>
    <property type="match status" value="1"/>
</dbReference>
<protein>
    <recommendedName>
        <fullName evidence="8">Methylated-DNA--protein-cysteine methyltransferase</fullName>
        <ecNumber evidence="8">2.1.1.63</ecNumber>
    </recommendedName>
    <alternativeName>
        <fullName evidence="8">6-O-methylguanine-DNA methyltransferase</fullName>
        <shortName evidence="8">MGMT</shortName>
    </alternativeName>
    <alternativeName>
        <fullName evidence="8">O-6-methylguanine-DNA-alkyltransferase</fullName>
    </alternativeName>
</protein>
<evidence type="ECO:0000256" key="4">
    <source>
        <dbReference type="ARBA" id="ARBA00022679"/>
    </source>
</evidence>
<feature type="domain" description="Methylated-DNA-[protein]-cysteine S-methyltransferase DNA binding" evidence="9">
    <location>
        <begin position="88"/>
        <end position="167"/>
    </location>
</feature>
<organism evidence="11 12">
    <name type="scientific">Paenibacillus residui</name>
    <dbReference type="NCBI Taxonomy" id="629724"/>
    <lineage>
        <taxon>Bacteria</taxon>
        <taxon>Bacillati</taxon>
        <taxon>Bacillota</taxon>
        <taxon>Bacilli</taxon>
        <taxon>Bacillales</taxon>
        <taxon>Paenibacillaceae</taxon>
        <taxon>Paenibacillus</taxon>
    </lineage>
</organism>
<evidence type="ECO:0000256" key="6">
    <source>
        <dbReference type="ARBA" id="ARBA00023204"/>
    </source>
</evidence>
<dbReference type="Gene3D" id="1.10.10.10">
    <property type="entry name" value="Winged helix-like DNA-binding domain superfamily/Winged helix DNA-binding domain"/>
    <property type="match status" value="1"/>
</dbReference>
<dbReference type="EMBL" id="JBHTIU010000062">
    <property type="protein sequence ID" value="MFD0870860.1"/>
    <property type="molecule type" value="Genomic_DNA"/>
</dbReference>
<gene>
    <name evidence="11" type="ORF">ACFQ03_17095</name>
</gene>
<dbReference type="SUPFAM" id="SSF53155">
    <property type="entry name" value="Methylated DNA-protein cysteine methyltransferase domain"/>
    <property type="match status" value="1"/>
</dbReference>
<feature type="active site" description="Nucleophile; methyl group acceptor" evidence="8">
    <location>
        <position position="139"/>
    </location>
</feature>
<keyword evidence="3 8" id="KW-0489">Methyltransferase</keyword>
<dbReference type="InterPro" id="IPR008332">
    <property type="entry name" value="MethylG_MeTrfase_N"/>
</dbReference>
<evidence type="ECO:0000256" key="2">
    <source>
        <dbReference type="ARBA" id="ARBA00022490"/>
    </source>
</evidence>
<keyword evidence="2 8" id="KW-0963">Cytoplasm</keyword>
<sequence>MPQAFYDEMESPVGPLVLCASEQGLCRLEFGRYSEVESTLQKWCREKLSAETIFPDKLVLRETVKQLEEYFAGKRLAFRLPLDLRGTAFQLRVWNALRQIPYGETRSYLQIGQAIGSPKAVRAIGGANHNNPLSIIIPCHRVIGANGELVGYGGGLPIKRFLLELEGWNG</sequence>
<evidence type="ECO:0000256" key="1">
    <source>
        <dbReference type="ARBA" id="ARBA00001286"/>
    </source>
</evidence>
<keyword evidence="4 8" id="KW-0808">Transferase</keyword>
<dbReference type="SUPFAM" id="SSF46767">
    <property type="entry name" value="Methylated DNA-protein cysteine methyltransferase, C-terminal domain"/>
    <property type="match status" value="1"/>
</dbReference>
<proteinExistence type="inferred from homology"/>
<dbReference type="Proteomes" id="UP001597120">
    <property type="component" value="Unassembled WGS sequence"/>
</dbReference>
<comment type="catalytic activity">
    <reaction evidence="1 8">
        <text>a 4-O-methyl-thymidine in DNA + L-cysteinyl-[protein] = a thymidine in DNA + S-methyl-L-cysteinyl-[protein]</text>
        <dbReference type="Rhea" id="RHEA:53428"/>
        <dbReference type="Rhea" id="RHEA-COMP:10131"/>
        <dbReference type="Rhea" id="RHEA-COMP:10132"/>
        <dbReference type="Rhea" id="RHEA-COMP:13555"/>
        <dbReference type="Rhea" id="RHEA-COMP:13556"/>
        <dbReference type="ChEBI" id="CHEBI:29950"/>
        <dbReference type="ChEBI" id="CHEBI:82612"/>
        <dbReference type="ChEBI" id="CHEBI:137386"/>
        <dbReference type="ChEBI" id="CHEBI:137387"/>
        <dbReference type="EC" id="2.1.1.63"/>
    </reaction>
</comment>
<dbReference type="GO" id="GO:0003908">
    <property type="term" value="F:methylated-DNA-[protein]-cysteine S-methyltransferase activity"/>
    <property type="evidence" value="ECO:0007669"/>
    <property type="project" value="UniProtKB-EC"/>
</dbReference>
<comment type="caution">
    <text evidence="11">The sequence shown here is derived from an EMBL/GenBank/DDBJ whole genome shotgun (WGS) entry which is preliminary data.</text>
</comment>
<comment type="subcellular location">
    <subcellularLocation>
        <location evidence="8">Cytoplasm</location>
    </subcellularLocation>
</comment>
<dbReference type="EC" id="2.1.1.63" evidence="8"/>
<evidence type="ECO:0000256" key="5">
    <source>
        <dbReference type="ARBA" id="ARBA00022763"/>
    </source>
</evidence>
<dbReference type="RefSeq" id="WP_144934484.1">
    <property type="nucleotide sequence ID" value="NZ_JBHTIU010000062.1"/>
</dbReference>
<evidence type="ECO:0000259" key="9">
    <source>
        <dbReference type="Pfam" id="PF01035"/>
    </source>
</evidence>
<dbReference type="Pfam" id="PF02870">
    <property type="entry name" value="Methyltransf_1N"/>
    <property type="match status" value="1"/>
</dbReference>
<comment type="catalytic activity">
    <reaction evidence="7 8">
        <text>a 6-O-methyl-2'-deoxyguanosine in DNA + L-cysteinyl-[protein] = S-methyl-L-cysteinyl-[protein] + a 2'-deoxyguanosine in DNA</text>
        <dbReference type="Rhea" id="RHEA:24000"/>
        <dbReference type="Rhea" id="RHEA-COMP:10131"/>
        <dbReference type="Rhea" id="RHEA-COMP:10132"/>
        <dbReference type="Rhea" id="RHEA-COMP:11367"/>
        <dbReference type="Rhea" id="RHEA-COMP:11368"/>
        <dbReference type="ChEBI" id="CHEBI:29950"/>
        <dbReference type="ChEBI" id="CHEBI:82612"/>
        <dbReference type="ChEBI" id="CHEBI:85445"/>
        <dbReference type="ChEBI" id="CHEBI:85448"/>
        <dbReference type="EC" id="2.1.1.63"/>
    </reaction>
</comment>
<dbReference type="InterPro" id="IPR023546">
    <property type="entry name" value="MGMT"/>
</dbReference>
<evidence type="ECO:0000313" key="11">
    <source>
        <dbReference type="EMBL" id="MFD0870860.1"/>
    </source>
</evidence>
<dbReference type="Pfam" id="PF01035">
    <property type="entry name" value="DNA_binding_1"/>
    <property type="match status" value="1"/>
</dbReference>
<accession>A0ABW3DFL7</accession>
<evidence type="ECO:0000256" key="8">
    <source>
        <dbReference type="HAMAP-Rule" id="MF_00772"/>
    </source>
</evidence>
<dbReference type="InterPro" id="IPR001497">
    <property type="entry name" value="MethylDNA_cys_MeTrfase_AS"/>
</dbReference>
<dbReference type="InterPro" id="IPR036631">
    <property type="entry name" value="MGMT_N_sf"/>
</dbReference>
<dbReference type="CDD" id="cd06445">
    <property type="entry name" value="ATase"/>
    <property type="match status" value="1"/>
</dbReference>
<evidence type="ECO:0000259" key="10">
    <source>
        <dbReference type="Pfam" id="PF02870"/>
    </source>
</evidence>
<dbReference type="InterPro" id="IPR036217">
    <property type="entry name" value="MethylDNA_cys_MeTrfase_DNAb"/>
</dbReference>
<comment type="similarity">
    <text evidence="8">Belongs to the MGMT family.</text>
</comment>
<feature type="domain" description="Methylguanine DNA methyltransferase ribonuclease-like" evidence="10">
    <location>
        <begin position="6"/>
        <end position="84"/>
    </location>
</feature>
<evidence type="ECO:0000313" key="12">
    <source>
        <dbReference type="Proteomes" id="UP001597120"/>
    </source>
</evidence>
<name>A0ABW3DFL7_9BACL</name>
<dbReference type="GO" id="GO:0032259">
    <property type="term" value="P:methylation"/>
    <property type="evidence" value="ECO:0007669"/>
    <property type="project" value="UniProtKB-KW"/>
</dbReference>
<comment type="function">
    <text evidence="8">Involved in the cellular defense against the biological effects of O6-methylguanine (O6-MeG) and O4-methylthymine (O4-MeT) in DNA. Repairs the methylated nucleobase in DNA by stoichiometrically transferring the methyl group to a cysteine residue in the enzyme. This is a suicide reaction: the enzyme is irreversibly inactivated.</text>
</comment>
<dbReference type="PROSITE" id="PS00374">
    <property type="entry name" value="MGMT"/>
    <property type="match status" value="1"/>
</dbReference>
<keyword evidence="12" id="KW-1185">Reference proteome</keyword>